<name>A0A4S5BRF2_9BURK</name>
<dbReference type="Pfam" id="PF13328">
    <property type="entry name" value="HD_4"/>
    <property type="match status" value="1"/>
</dbReference>
<evidence type="ECO:0000313" key="2">
    <source>
        <dbReference type="Proteomes" id="UP000306236"/>
    </source>
</evidence>
<sequence>MLPEPHDVLEHAIALALHAHVGQCDEDGSPYILHPLRVMAKLAKPATAEQRMAAVLHDTLEHTRLTAEDLLAQGIPAVVVEAVQVLTRPEEESRLSATKRAAANPIARAVKRADIEDNMDWSRIPHPSAQDALRMKEYQQALAYLDNEDAAVTGI</sequence>
<dbReference type="OrthoDB" id="9802385at2"/>
<reference evidence="1 2" key="1">
    <citation type="submission" date="2019-04" db="EMBL/GenBank/DDBJ databases">
        <title>Lampropedia sp YIM MLB12 draf genome.</title>
        <authorList>
            <person name="Wang Y.-X."/>
        </authorList>
    </citation>
    <scope>NUCLEOTIDE SEQUENCE [LARGE SCALE GENOMIC DNA]</scope>
    <source>
        <strain evidence="1 2">YIM MLB12</strain>
    </source>
</reference>
<dbReference type="SUPFAM" id="SSF109604">
    <property type="entry name" value="HD-domain/PDEase-like"/>
    <property type="match status" value="1"/>
</dbReference>
<keyword evidence="1" id="KW-0378">Hydrolase</keyword>
<proteinExistence type="predicted"/>
<dbReference type="Proteomes" id="UP000306236">
    <property type="component" value="Unassembled WGS sequence"/>
</dbReference>
<comment type="caution">
    <text evidence="1">The sequence shown here is derived from an EMBL/GenBank/DDBJ whole genome shotgun (WGS) entry which is preliminary data.</text>
</comment>
<accession>A0A4S5BRF2</accession>
<dbReference type="EMBL" id="SSWX01000009">
    <property type="protein sequence ID" value="THJ33783.1"/>
    <property type="molecule type" value="Genomic_DNA"/>
</dbReference>
<evidence type="ECO:0000313" key="1">
    <source>
        <dbReference type="EMBL" id="THJ33783.1"/>
    </source>
</evidence>
<organism evidence="1 2">
    <name type="scientific">Lampropedia aestuarii</name>
    <dbReference type="NCBI Taxonomy" id="2562762"/>
    <lineage>
        <taxon>Bacteria</taxon>
        <taxon>Pseudomonadati</taxon>
        <taxon>Pseudomonadota</taxon>
        <taxon>Betaproteobacteria</taxon>
        <taxon>Burkholderiales</taxon>
        <taxon>Comamonadaceae</taxon>
        <taxon>Lampropedia</taxon>
    </lineage>
</organism>
<keyword evidence="2" id="KW-1185">Reference proteome</keyword>
<dbReference type="AlphaFoldDB" id="A0A4S5BRF2"/>
<gene>
    <name evidence="1" type="ORF">E8K88_08830</name>
</gene>
<dbReference type="Gene3D" id="1.10.3210.10">
    <property type="entry name" value="Hypothetical protein af1432"/>
    <property type="match status" value="1"/>
</dbReference>
<protein>
    <submittedName>
        <fullName evidence="1">Bifunctional (P)ppGpp synthetase/guanosine-3',5'-bis(Diphosphate) 3'-pyrophosphohydrolase</fullName>
    </submittedName>
</protein>
<dbReference type="GO" id="GO:0016787">
    <property type="term" value="F:hydrolase activity"/>
    <property type="evidence" value="ECO:0007669"/>
    <property type="project" value="UniProtKB-KW"/>
</dbReference>